<sequence>MKRVHAIWLITAAVVAAAGTITLVDRNQVAAAPPAVGEVRPVHAAKDITLPLDRYQHSPADLTTIDRATAVLARQCLNDFGQTWAPPDPPPVPASTGSSRYGLIEHDQVAKSGYHPPESAPQQPEDRPEPTPEAMMIYTGKGTTSIGGKRIPDGGCLGKARRELERGVPATIPATELIRLDQEMFERAQQDDRVQQAMANWRKCMADSGYNYTDVWAANNDIRWDSETPTQVEIDTAKTDVTCRQRTKLVDTWLAVETAYQRRAITERAAQFDALDRGMQVRLDNATKVLATG</sequence>
<proteinExistence type="predicted"/>
<dbReference type="EMBL" id="FNET01000001">
    <property type="protein sequence ID" value="SDJ27322.1"/>
    <property type="molecule type" value="Genomic_DNA"/>
</dbReference>
<evidence type="ECO:0000313" key="2">
    <source>
        <dbReference type="EMBL" id="SDJ27322.1"/>
    </source>
</evidence>
<dbReference type="Proteomes" id="UP000199682">
    <property type="component" value="Unassembled WGS sequence"/>
</dbReference>
<organism evidence="2 3">
    <name type="scientific">Lentzea albidocapillata subsp. violacea</name>
    <dbReference type="NCBI Taxonomy" id="128104"/>
    <lineage>
        <taxon>Bacteria</taxon>
        <taxon>Bacillati</taxon>
        <taxon>Actinomycetota</taxon>
        <taxon>Actinomycetes</taxon>
        <taxon>Pseudonocardiales</taxon>
        <taxon>Pseudonocardiaceae</taxon>
        <taxon>Lentzea</taxon>
    </lineage>
</organism>
<feature type="region of interest" description="Disordered" evidence="1">
    <location>
        <begin position="111"/>
        <end position="134"/>
    </location>
</feature>
<evidence type="ECO:0000313" key="3">
    <source>
        <dbReference type="Proteomes" id="UP000199682"/>
    </source>
</evidence>
<gene>
    <name evidence="2" type="ORF">SAMN04488074_101950</name>
</gene>
<reference evidence="3" key="1">
    <citation type="submission" date="2016-10" db="EMBL/GenBank/DDBJ databases">
        <authorList>
            <person name="Varghese N."/>
            <person name="Submissions S."/>
        </authorList>
    </citation>
    <scope>NUCLEOTIDE SEQUENCE [LARGE SCALE GENOMIC DNA]</scope>
    <source>
        <strain evidence="3">DSM 44796</strain>
    </source>
</reference>
<accession>A0A1G8SDK6</accession>
<evidence type="ECO:0000256" key="1">
    <source>
        <dbReference type="SAM" id="MobiDB-lite"/>
    </source>
</evidence>
<protein>
    <submittedName>
        <fullName evidence="2">Uncharacterized protein</fullName>
    </submittedName>
</protein>
<dbReference type="RefSeq" id="WP_090004330.1">
    <property type="nucleotide sequence ID" value="NZ_FNET01000001.1"/>
</dbReference>
<dbReference type="AlphaFoldDB" id="A0A1G8SDK6"/>
<name>A0A1G8SDK6_9PSEU</name>